<proteinExistence type="predicted"/>
<reference evidence="1" key="1">
    <citation type="submission" date="2021-05" db="EMBL/GenBank/DDBJ databases">
        <authorList>
            <person name="Scholz U."/>
            <person name="Mascher M."/>
            <person name="Fiebig A."/>
        </authorList>
    </citation>
    <scope>NUCLEOTIDE SEQUENCE [LARGE SCALE GENOMIC DNA]</scope>
</reference>
<keyword evidence="2" id="KW-1185">Reference proteome</keyword>
<protein>
    <submittedName>
        <fullName evidence="1">Uncharacterized protein</fullName>
    </submittedName>
</protein>
<accession>A0ACD6AFI1</accession>
<evidence type="ECO:0000313" key="1">
    <source>
        <dbReference type="EnsemblPlants" id="AVESA.00010b.r2.7DG1347790.1.CDS"/>
    </source>
</evidence>
<sequence length="254" mass="29082">MNMLLTIMDDTFDIHATLEECQKLNEAVQRWDEVAVSLVPEYLKKFYNELLRNIKDFRSEMAINGNYKVSYIKKQLQNQFLYYLQEVEWLHKNHKPSFEDLVNLTSMTICVPTMSVCFLASMGDAIPKEALEWVAGFPDVVMASAKIGRFMNDIAALKRGKSKADATSSVEWYVREHGVSEEVAVARIKSLIEDEWRTLNQALFGNRALLPAVQRLINLTVSMPLYYSDGNDGFTFSKHLQKTVEALFVNPIPI</sequence>
<evidence type="ECO:0000313" key="2">
    <source>
        <dbReference type="Proteomes" id="UP001732700"/>
    </source>
</evidence>
<dbReference type="EnsemblPlants" id="AVESA.00010b.r2.7DG1347790.1">
    <property type="protein sequence ID" value="AVESA.00010b.r2.7DG1347790.1.CDS"/>
    <property type="gene ID" value="AVESA.00010b.r2.7DG1347790"/>
</dbReference>
<dbReference type="Proteomes" id="UP001732700">
    <property type="component" value="Chromosome 7D"/>
</dbReference>
<reference evidence="1" key="2">
    <citation type="submission" date="2025-09" db="UniProtKB">
        <authorList>
            <consortium name="EnsemblPlants"/>
        </authorList>
    </citation>
    <scope>IDENTIFICATION</scope>
</reference>
<name>A0ACD6AFI1_AVESA</name>
<organism evidence="1 2">
    <name type="scientific">Avena sativa</name>
    <name type="common">Oat</name>
    <dbReference type="NCBI Taxonomy" id="4498"/>
    <lineage>
        <taxon>Eukaryota</taxon>
        <taxon>Viridiplantae</taxon>
        <taxon>Streptophyta</taxon>
        <taxon>Embryophyta</taxon>
        <taxon>Tracheophyta</taxon>
        <taxon>Spermatophyta</taxon>
        <taxon>Magnoliopsida</taxon>
        <taxon>Liliopsida</taxon>
        <taxon>Poales</taxon>
        <taxon>Poaceae</taxon>
        <taxon>BOP clade</taxon>
        <taxon>Pooideae</taxon>
        <taxon>Poodae</taxon>
        <taxon>Poeae</taxon>
        <taxon>Poeae Chloroplast Group 1 (Aveneae type)</taxon>
        <taxon>Aveninae</taxon>
        <taxon>Avena</taxon>
    </lineage>
</organism>